<name>A0ABP0KPJ1_9DINO</name>
<dbReference type="Proteomes" id="UP001642464">
    <property type="component" value="Unassembled WGS sequence"/>
</dbReference>
<protein>
    <submittedName>
        <fullName evidence="2">Uncharacterized protein</fullName>
    </submittedName>
</protein>
<accession>A0ABP0KPJ1</accession>
<proteinExistence type="predicted"/>
<sequence>MCQDPRPQDAARLNPAAARSVVAVSTREKVKVKPSFWEHLAIKGVKALSSRLSLRRPALPRALERLPTLPRADPSAAAAPTAPGAASGAAADPAEAQWIGIHLAGGIVVAVGQVNYFHSGCETLRETIHLQWPNATALQPAELLLRRGQSLGVLAPGTAPHTLKLQVSEKCQVTLEEEGEVLLTAEVPRPDLNDPDTCAEDDAFATKLAALAARRQERRQGMAVMARRPGARVEVVSGVVLAAQRFPGFFLFDKASAEEAKLNWEHLQLLSAHCKSEEVAHTLVALTVLDQDPIWRLLTLRAHAWLRMQPRGGASHSECAWASPTQGSGEGCCLPPRAVPTGSHPSLWTGSPLALLFSARLSARTVRPQRRTHCRAASEIESFREELRSKLSQSTPSAQGLLENAVASAIQSTEELVTATLEECLSAKALQQAARIYETWCMDSDHRCPLELTGQILEILAQYSNFRVATTEIQRLLDEAIIDVHEAAQLYDHVLRGLLNAQHPLTADRANLVIKEMLETQLQPTGDTLHLVVQAQTLYAAPGFLIDLGQTVLELLRRFQTELTSSAVLEISNAHLRSGDLDAAYRWFVASQLMPERPPLQEPHTLSLLSQLARALAIAGHALALKRLLQCVLEGDTTLPPETAAVALSGSTCGRTLCTCWLEPSAELLRRRSTWASDVQMKPLSVTVADQWDWKRQESSRHEKYQWYPYLAPDTTLERAWLTPLRSMDHGALGLQAQWGGQTPAQAAARERLGSDAEAFDLPSAVALEPPKPFGGDGRDASRPVVLLPEPRSFRCYHADVVKKAFPTSSRTNIKSTKQLKEALLAEKSTQIMMGTKPVTFAFRHSEIKEWLDGAEPGLIAHLAQQDLKSLGREELDELFQELSTIPMEKLKAMKLSKIKVFQALEVAADYAKGNAKVPLSDEEFHEAVQKMSEKDLQKAFELINPAASDLILGKELTTRLEAQLLAEQEEDEELDGSAEDELRLALENLRLLRKLGVAPSHADRRALLAAATALGEAPLAQEVLMEVTVEDVGLPEHRSVGPAGRALADAMRRGGWDRQSSEEFLKGERLFPRRSHGRLGDLKTRYVDPLFGGDFGNADAAVDALMKPYEGQLASFKGTRNIADPKVAWKPRDVSRKQTFDLCPNSGEWEAEEVGPCTCNDRKCASLLEGSF</sequence>
<organism evidence="2 3">
    <name type="scientific">Durusdinium trenchii</name>
    <dbReference type="NCBI Taxonomy" id="1381693"/>
    <lineage>
        <taxon>Eukaryota</taxon>
        <taxon>Sar</taxon>
        <taxon>Alveolata</taxon>
        <taxon>Dinophyceae</taxon>
        <taxon>Suessiales</taxon>
        <taxon>Symbiodiniaceae</taxon>
        <taxon>Durusdinium</taxon>
    </lineage>
</organism>
<evidence type="ECO:0000256" key="1">
    <source>
        <dbReference type="SAM" id="MobiDB-lite"/>
    </source>
</evidence>
<feature type="region of interest" description="Disordered" evidence="1">
    <location>
        <begin position="65"/>
        <end position="89"/>
    </location>
</feature>
<keyword evidence="3" id="KW-1185">Reference proteome</keyword>
<dbReference type="EMBL" id="CAXAMM010012147">
    <property type="protein sequence ID" value="CAK9028098.1"/>
    <property type="molecule type" value="Genomic_DNA"/>
</dbReference>
<gene>
    <name evidence="2" type="ORF">SCF082_LOCUS18209</name>
</gene>
<reference evidence="2 3" key="1">
    <citation type="submission" date="2024-02" db="EMBL/GenBank/DDBJ databases">
        <authorList>
            <person name="Chen Y."/>
            <person name="Shah S."/>
            <person name="Dougan E. K."/>
            <person name="Thang M."/>
            <person name="Chan C."/>
        </authorList>
    </citation>
    <scope>NUCLEOTIDE SEQUENCE [LARGE SCALE GENOMIC DNA]</scope>
</reference>
<comment type="caution">
    <text evidence="2">The sequence shown here is derived from an EMBL/GenBank/DDBJ whole genome shotgun (WGS) entry which is preliminary data.</text>
</comment>
<evidence type="ECO:0000313" key="2">
    <source>
        <dbReference type="EMBL" id="CAK9028098.1"/>
    </source>
</evidence>
<evidence type="ECO:0000313" key="3">
    <source>
        <dbReference type="Proteomes" id="UP001642464"/>
    </source>
</evidence>